<dbReference type="Proteomes" id="UP000019184">
    <property type="component" value="Unassembled WGS sequence"/>
</dbReference>
<proteinExistence type="inferred from homology"/>
<comment type="caution">
    <text evidence="20">The sequence shown here is derived from an EMBL/GenBank/DDBJ whole genome shotgun (WGS) entry which is preliminary data.</text>
</comment>
<dbReference type="GO" id="GO:0046872">
    <property type="term" value="F:metal ion binding"/>
    <property type="evidence" value="ECO:0007669"/>
    <property type="project" value="UniProtKB-UniRule"/>
</dbReference>
<comment type="catalytic activity">
    <reaction evidence="16 18">
        <text>L-threonyl-[protein] + FAD = FMN-L-threonyl-[protein] + AMP + H(+)</text>
        <dbReference type="Rhea" id="RHEA:36847"/>
        <dbReference type="Rhea" id="RHEA-COMP:11060"/>
        <dbReference type="Rhea" id="RHEA-COMP:11061"/>
        <dbReference type="ChEBI" id="CHEBI:15378"/>
        <dbReference type="ChEBI" id="CHEBI:30013"/>
        <dbReference type="ChEBI" id="CHEBI:57692"/>
        <dbReference type="ChEBI" id="CHEBI:74257"/>
        <dbReference type="ChEBI" id="CHEBI:456215"/>
        <dbReference type="EC" id="2.7.1.180"/>
    </reaction>
</comment>
<evidence type="ECO:0000256" key="15">
    <source>
        <dbReference type="ARBA" id="ARBA00031306"/>
    </source>
</evidence>
<comment type="subcellular location">
    <subcellularLocation>
        <location evidence="17">Cell inner membrane</location>
        <topology evidence="17">Lipid-anchor</topology>
        <orientation evidence="17">Periplasmic side</orientation>
    </subcellularLocation>
</comment>
<dbReference type="PANTHER" id="PTHR30040:SF2">
    <property type="entry name" value="FAD:PROTEIN FMN TRANSFERASE"/>
    <property type="match status" value="1"/>
</dbReference>
<evidence type="ECO:0000256" key="4">
    <source>
        <dbReference type="ARBA" id="ARBA00022475"/>
    </source>
</evidence>
<evidence type="ECO:0000256" key="1">
    <source>
        <dbReference type="ARBA" id="ARBA00008282"/>
    </source>
</evidence>
<dbReference type="InterPro" id="IPR003374">
    <property type="entry name" value="ApbE-like_sf"/>
</dbReference>
<organism evidence="20 21">
    <name type="scientific">Candidatus Contendobacter odensis Run_B_J11</name>
    <dbReference type="NCBI Taxonomy" id="1400861"/>
    <lineage>
        <taxon>Bacteria</taxon>
        <taxon>Pseudomonadati</taxon>
        <taxon>Pseudomonadota</taxon>
        <taxon>Gammaproteobacteria</taxon>
        <taxon>Candidatus Competibacteraceae</taxon>
        <taxon>Candidatus Contendibacter</taxon>
    </lineage>
</organism>
<dbReference type="PANTHER" id="PTHR30040">
    <property type="entry name" value="THIAMINE BIOSYNTHESIS LIPOPROTEIN APBE"/>
    <property type="match status" value="1"/>
</dbReference>
<keyword evidence="4" id="KW-1003">Cell membrane</keyword>
<dbReference type="GO" id="GO:0016740">
    <property type="term" value="F:transferase activity"/>
    <property type="evidence" value="ECO:0007669"/>
    <property type="project" value="UniProtKB-UniRule"/>
</dbReference>
<feature type="binding site" evidence="19">
    <location>
        <position position="300"/>
    </location>
    <ligand>
        <name>Mg(2+)</name>
        <dbReference type="ChEBI" id="CHEBI:18420"/>
    </ligand>
</feature>
<reference evidence="20 21" key="1">
    <citation type="journal article" date="2014" name="ISME J.">
        <title>Candidatus Competibacter-lineage genomes retrieved from metagenomes reveal functional metabolic diversity.</title>
        <authorList>
            <person name="McIlroy S.J."/>
            <person name="Albertsen M."/>
            <person name="Andresen E.K."/>
            <person name="Saunders A.M."/>
            <person name="Kristiansen R."/>
            <person name="Stokholm-Bjerregaard M."/>
            <person name="Nielsen K.L."/>
            <person name="Nielsen P.H."/>
        </authorList>
    </citation>
    <scope>NUCLEOTIDE SEQUENCE [LARGE SCALE GENOMIC DNA]</scope>
    <source>
        <strain evidence="20 21">Run_B_J11</strain>
    </source>
</reference>
<keyword evidence="10 18" id="KW-0274">FAD</keyword>
<keyword evidence="7 18" id="KW-0808">Transferase</keyword>
<protein>
    <recommendedName>
        <fullName evidence="3 18">FAD:protein FMN transferase</fullName>
        <ecNumber evidence="2 18">2.7.1.180</ecNumber>
    </recommendedName>
    <alternativeName>
        <fullName evidence="15 18">Flavin transferase</fullName>
    </alternativeName>
</protein>
<evidence type="ECO:0000313" key="20">
    <source>
        <dbReference type="EMBL" id="CDH43345.1"/>
    </source>
</evidence>
<feature type="binding site" evidence="19">
    <location>
        <position position="304"/>
    </location>
    <ligand>
        <name>Mg(2+)</name>
        <dbReference type="ChEBI" id="CHEBI:18420"/>
    </ligand>
</feature>
<evidence type="ECO:0000256" key="3">
    <source>
        <dbReference type="ARBA" id="ARBA00016337"/>
    </source>
</evidence>
<evidence type="ECO:0000256" key="9">
    <source>
        <dbReference type="ARBA" id="ARBA00022729"/>
    </source>
</evidence>
<dbReference type="Pfam" id="PF02424">
    <property type="entry name" value="ApbE"/>
    <property type="match status" value="1"/>
</dbReference>
<evidence type="ECO:0000313" key="21">
    <source>
        <dbReference type="Proteomes" id="UP000019184"/>
    </source>
</evidence>
<dbReference type="AlphaFoldDB" id="A0A7U7G892"/>
<evidence type="ECO:0000256" key="10">
    <source>
        <dbReference type="ARBA" id="ARBA00022827"/>
    </source>
</evidence>
<dbReference type="Gene3D" id="3.10.520.10">
    <property type="entry name" value="ApbE-like domains"/>
    <property type="match status" value="1"/>
</dbReference>
<dbReference type="EC" id="2.7.1.180" evidence="2 18"/>
<keyword evidence="6 18" id="KW-0285">Flavoprotein</keyword>
<keyword evidence="11 18" id="KW-0460">Magnesium</keyword>
<dbReference type="FunFam" id="3.10.520.10:FF:000001">
    <property type="entry name" value="FAD:protein FMN transferase"/>
    <property type="match status" value="1"/>
</dbReference>
<keyword evidence="21" id="KW-1185">Reference proteome</keyword>
<evidence type="ECO:0000256" key="19">
    <source>
        <dbReference type="PIRSR" id="PIRSR006268-2"/>
    </source>
</evidence>
<keyword evidence="14 20" id="KW-0449">Lipoprotein</keyword>
<evidence type="ECO:0000256" key="13">
    <source>
        <dbReference type="ARBA" id="ARBA00023139"/>
    </source>
</evidence>
<evidence type="ECO:0000256" key="2">
    <source>
        <dbReference type="ARBA" id="ARBA00011955"/>
    </source>
</evidence>
<dbReference type="PIRSF" id="PIRSF006268">
    <property type="entry name" value="ApbE"/>
    <property type="match status" value="1"/>
</dbReference>
<comment type="similarity">
    <text evidence="1 18">Belongs to the ApbE family.</text>
</comment>
<evidence type="ECO:0000256" key="12">
    <source>
        <dbReference type="ARBA" id="ARBA00023136"/>
    </source>
</evidence>
<evidence type="ECO:0000256" key="6">
    <source>
        <dbReference type="ARBA" id="ARBA00022630"/>
    </source>
</evidence>
<dbReference type="EMBL" id="CBTK010000023">
    <property type="protein sequence ID" value="CDH43345.1"/>
    <property type="molecule type" value="Genomic_DNA"/>
</dbReference>
<keyword evidence="13" id="KW-0564">Palmitate</keyword>
<sequence>MLNHSLFAPDRWLWYPLLLLAVIALAACEKSAPDPTVRISGSTMGTSYDLQLVPVLGQAVPADFKAKVDGLLARVNKQMSTYDPASELSRFNRNTSTDWVAVSPELQAVVAEGLRVSELSGGAFDITVGPLVNLWGFGPEPRRDQVPSDQAIDQARERVGYWRLHTRVDPPALKKDRADIYVDLSALAKGYAVDQLAALMEVNGIGNYLVAISGDIRAKGRNGKGQPWTVAIEQPVAGQRAVERLIRLGDHGVSTAGDYRNFFEQNGQRYSHIINPHTGRPVPQTLVSVTVISDLDMAADAADTALLAAGPDFGFQLATDHHLAAFFIVIGPDGKSFQERYTPEFEPYLLPSTP</sequence>
<keyword evidence="5" id="KW-0997">Cell inner membrane</keyword>
<dbReference type="InterPro" id="IPR024932">
    <property type="entry name" value="ApbE"/>
</dbReference>
<evidence type="ECO:0000256" key="14">
    <source>
        <dbReference type="ARBA" id="ARBA00023288"/>
    </source>
</evidence>
<evidence type="ECO:0000256" key="18">
    <source>
        <dbReference type="PIRNR" id="PIRNR006268"/>
    </source>
</evidence>
<evidence type="ECO:0000256" key="8">
    <source>
        <dbReference type="ARBA" id="ARBA00022723"/>
    </source>
</evidence>
<feature type="binding site" evidence="19">
    <location>
        <position position="186"/>
    </location>
    <ligand>
        <name>Mg(2+)</name>
        <dbReference type="ChEBI" id="CHEBI:18420"/>
    </ligand>
</feature>
<evidence type="ECO:0000256" key="16">
    <source>
        <dbReference type="ARBA" id="ARBA00048540"/>
    </source>
</evidence>
<keyword evidence="8 18" id="KW-0479">Metal-binding</keyword>
<accession>A0A7U7G892</accession>
<evidence type="ECO:0000256" key="11">
    <source>
        <dbReference type="ARBA" id="ARBA00022842"/>
    </source>
</evidence>
<evidence type="ECO:0000256" key="17">
    <source>
        <dbReference type="ARBA" id="ARBA00060485"/>
    </source>
</evidence>
<evidence type="ECO:0000256" key="5">
    <source>
        <dbReference type="ARBA" id="ARBA00022519"/>
    </source>
</evidence>
<keyword evidence="9" id="KW-0732">Signal</keyword>
<evidence type="ECO:0000256" key="7">
    <source>
        <dbReference type="ARBA" id="ARBA00022679"/>
    </source>
</evidence>
<name>A0A7U7G892_9GAMM</name>
<gene>
    <name evidence="20" type="ORF">BN874_1190011</name>
</gene>
<comment type="cofactor">
    <cofactor evidence="19">
        <name>Mg(2+)</name>
        <dbReference type="ChEBI" id="CHEBI:18420"/>
    </cofactor>
    <cofactor evidence="19">
        <name>Mn(2+)</name>
        <dbReference type="ChEBI" id="CHEBI:29035"/>
    </cofactor>
    <text evidence="19">Magnesium. Can also use manganese.</text>
</comment>
<dbReference type="GO" id="GO:0005886">
    <property type="term" value="C:plasma membrane"/>
    <property type="evidence" value="ECO:0007669"/>
    <property type="project" value="UniProtKB-SubCell"/>
</dbReference>
<keyword evidence="12" id="KW-0472">Membrane</keyword>
<dbReference type="SUPFAM" id="SSF143631">
    <property type="entry name" value="ApbE-like"/>
    <property type="match status" value="1"/>
</dbReference>